<dbReference type="GO" id="GO:0005886">
    <property type="term" value="C:plasma membrane"/>
    <property type="evidence" value="ECO:0007669"/>
    <property type="project" value="UniProtKB-SubCell"/>
</dbReference>
<keyword evidence="5" id="KW-0249">Electron transport</keyword>
<feature type="transmembrane region" description="Helical" evidence="9">
    <location>
        <begin position="186"/>
        <end position="204"/>
    </location>
</feature>
<evidence type="ECO:0000313" key="11">
    <source>
        <dbReference type="EMBL" id="EME69579.1"/>
    </source>
</evidence>
<dbReference type="AlphaFoldDB" id="M3AAQ9"/>
<dbReference type="eggNOG" id="COG2181">
    <property type="taxonomic scope" value="Bacteria"/>
</dbReference>
<keyword evidence="3" id="KW-1003">Cell membrane</keyword>
<evidence type="ECO:0000256" key="8">
    <source>
        <dbReference type="ARBA" id="ARBA00023136"/>
    </source>
</evidence>
<dbReference type="InterPro" id="IPR036197">
    <property type="entry name" value="NarG-like_sf"/>
</dbReference>
<evidence type="ECO:0000256" key="5">
    <source>
        <dbReference type="ARBA" id="ARBA00022982"/>
    </source>
</evidence>
<dbReference type="Proteomes" id="UP000011744">
    <property type="component" value="Unassembled WGS sequence"/>
</dbReference>
<feature type="transmembrane region" description="Helical" evidence="9">
    <location>
        <begin position="6"/>
        <end position="25"/>
    </location>
</feature>
<comment type="subcellular location">
    <subcellularLocation>
        <location evidence="1">Cell membrane</location>
        <topology evidence="1">Multi-pass membrane protein</topology>
    </subcellularLocation>
</comment>
<name>M3AAQ9_9PROT</name>
<keyword evidence="8 9" id="KW-0472">Membrane</keyword>
<feature type="transmembrane region" description="Helical" evidence="9">
    <location>
        <begin position="68"/>
        <end position="85"/>
    </location>
</feature>
<dbReference type="InterPro" id="IPR023234">
    <property type="entry name" value="NarG-like_domain"/>
</dbReference>
<dbReference type="SUPFAM" id="SSF103501">
    <property type="entry name" value="Respiratory nitrate reductase 1 gamma chain"/>
    <property type="match status" value="1"/>
</dbReference>
<dbReference type="Gene3D" id="1.20.950.20">
    <property type="entry name" value="Transmembrane di-heme cytochromes, Chain C"/>
    <property type="match status" value="1"/>
</dbReference>
<organism evidence="11 12">
    <name type="scientific">Paramagnetospirillum caucaseum</name>
    <dbReference type="NCBI Taxonomy" id="1244869"/>
    <lineage>
        <taxon>Bacteria</taxon>
        <taxon>Pseudomonadati</taxon>
        <taxon>Pseudomonadota</taxon>
        <taxon>Alphaproteobacteria</taxon>
        <taxon>Rhodospirillales</taxon>
        <taxon>Magnetospirillaceae</taxon>
        <taxon>Paramagnetospirillum</taxon>
    </lineage>
</organism>
<gene>
    <name evidence="11" type="ORF">H261_12614</name>
</gene>
<dbReference type="InterPro" id="IPR051936">
    <property type="entry name" value="Heme-iron_electron_transfer"/>
</dbReference>
<accession>M3AAQ9</accession>
<dbReference type="GO" id="GO:0019645">
    <property type="term" value="P:anaerobic electron transport chain"/>
    <property type="evidence" value="ECO:0007669"/>
    <property type="project" value="TreeGrafter"/>
</dbReference>
<keyword evidence="7" id="KW-0560">Oxidoreductase</keyword>
<evidence type="ECO:0000256" key="2">
    <source>
        <dbReference type="ARBA" id="ARBA00022448"/>
    </source>
</evidence>
<keyword evidence="12" id="KW-1185">Reference proteome</keyword>
<evidence type="ECO:0000313" key="12">
    <source>
        <dbReference type="Proteomes" id="UP000011744"/>
    </source>
</evidence>
<dbReference type="GO" id="GO:0009055">
    <property type="term" value="F:electron transfer activity"/>
    <property type="evidence" value="ECO:0007669"/>
    <property type="project" value="TreeGrafter"/>
</dbReference>
<feature type="transmembrane region" description="Helical" evidence="9">
    <location>
        <begin position="139"/>
        <end position="166"/>
    </location>
</feature>
<keyword evidence="2" id="KW-0813">Transport</keyword>
<evidence type="ECO:0000256" key="9">
    <source>
        <dbReference type="SAM" id="Phobius"/>
    </source>
</evidence>
<feature type="domain" description="NarG-like" evidence="10">
    <location>
        <begin position="67"/>
        <end position="209"/>
    </location>
</feature>
<dbReference type="OrthoDB" id="9769404at2"/>
<dbReference type="PANTHER" id="PTHR30598">
    <property type="entry name" value="NITRATE REDUCTASE PRIVATE CHAPERONE, REDOX ENZYME MATURATION PROTEIN REMP FAMILY"/>
    <property type="match status" value="1"/>
</dbReference>
<evidence type="ECO:0000256" key="4">
    <source>
        <dbReference type="ARBA" id="ARBA00022692"/>
    </source>
</evidence>
<proteinExistence type="predicted"/>
<evidence type="ECO:0000256" key="7">
    <source>
        <dbReference type="ARBA" id="ARBA00023002"/>
    </source>
</evidence>
<dbReference type="EMBL" id="AONQ01000031">
    <property type="protein sequence ID" value="EME69579.1"/>
    <property type="molecule type" value="Genomic_DNA"/>
</dbReference>
<dbReference type="Pfam" id="PF02665">
    <property type="entry name" value="Nitrate_red_gam"/>
    <property type="match status" value="1"/>
</dbReference>
<evidence type="ECO:0000259" key="10">
    <source>
        <dbReference type="Pfam" id="PF02665"/>
    </source>
</evidence>
<dbReference type="PANTHER" id="PTHR30598:SF3">
    <property type="entry name" value="RESPIRATORY NITRATE REDUCTASE 1 GAMMA CHAIN"/>
    <property type="match status" value="1"/>
</dbReference>
<dbReference type="RefSeq" id="WP_008618008.1">
    <property type="nucleotide sequence ID" value="NZ_AONQ01000031.1"/>
</dbReference>
<dbReference type="GO" id="GO:0008940">
    <property type="term" value="F:nitrate reductase activity"/>
    <property type="evidence" value="ECO:0007669"/>
    <property type="project" value="TreeGrafter"/>
</dbReference>
<evidence type="ECO:0000256" key="3">
    <source>
        <dbReference type="ARBA" id="ARBA00022475"/>
    </source>
</evidence>
<evidence type="ECO:0000256" key="1">
    <source>
        <dbReference type="ARBA" id="ARBA00004651"/>
    </source>
</evidence>
<comment type="caution">
    <text evidence="11">The sequence shown here is derived from an EMBL/GenBank/DDBJ whole genome shotgun (WGS) entry which is preliminary data.</text>
</comment>
<dbReference type="GO" id="GO:0020037">
    <property type="term" value="F:heme binding"/>
    <property type="evidence" value="ECO:0007669"/>
    <property type="project" value="TreeGrafter"/>
</dbReference>
<dbReference type="PATRIC" id="fig|1244869.3.peg.2546"/>
<feature type="transmembrane region" description="Helical" evidence="9">
    <location>
        <begin position="105"/>
        <end position="127"/>
    </location>
</feature>
<reference evidence="11 12" key="1">
    <citation type="journal article" date="2014" name="Genome Announc.">
        <title>Draft Genome Sequence of Magnetospirillum sp. Strain SO-1, a Freshwater Magnetotactic Bacterium Isolated from the Ol'khovka River, Russia.</title>
        <authorList>
            <person name="Grouzdev D.S."/>
            <person name="Dziuba M.V."/>
            <person name="Sukhacheva M.S."/>
            <person name="Mardanov A.V."/>
            <person name="Beletskiy A.V."/>
            <person name="Kuznetsov B.B."/>
            <person name="Skryabin K.G."/>
        </authorList>
    </citation>
    <scope>NUCLEOTIDE SEQUENCE [LARGE SCALE GENOMIC DNA]</scope>
    <source>
        <strain evidence="11 12">SO-1</strain>
    </source>
</reference>
<keyword evidence="6 9" id="KW-1133">Transmembrane helix</keyword>
<evidence type="ECO:0000256" key="6">
    <source>
        <dbReference type="ARBA" id="ARBA00022989"/>
    </source>
</evidence>
<sequence length="241" mass="26395">MTIFFAILFSVSTLVFVAGLAMKIAQYARTPAPLKIPTTPAPLTKGGVALRLGREALLFESLFRGDKLLWLFAFVFHLGLAVVLVRHARYFQGEAGPLVALVQPLAQPAGLAMVAGLTLLLARRFVIERVRYVTGPSDILMLALLLAIGVTGMLMKCVIHTDIVMVKAFFTGLMGFELRPLPADPLLGLHLLLVCLLMIVFPFSKLLHAPGLFFSPTRNQTDNPREVRHLAPWAAKLDEGQ</sequence>
<dbReference type="STRING" id="1244869.H261_12614"/>
<keyword evidence="4 9" id="KW-0812">Transmembrane</keyword>
<protein>
    <submittedName>
        <fullName evidence="11">Nitrate reductase gamma subunit</fullName>
    </submittedName>
</protein>